<dbReference type="InterPro" id="IPR000572">
    <property type="entry name" value="OxRdtase_Mopterin-bd_dom"/>
</dbReference>
<evidence type="ECO:0000259" key="1">
    <source>
        <dbReference type="Pfam" id="PF00174"/>
    </source>
</evidence>
<organism evidence="2 3">
    <name type="scientific">Telmatospirillum siberiense</name>
    <dbReference type="NCBI Taxonomy" id="382514"/>
    <lineage>
        <taxon>Bacteria</taxon>
        <taxon>Pseudomonadati</taxon>
        <taxon>Pseudomonadota</taxon>
        <taxon>Alphaproteobacteria</taxon>
        <taxon>Rhodospirillales</taxon>
        <taxon>Rhodospirillaceae</taxon>
        <taxon>Telmatospirillum</taxon>
    </lineage>
</organism>
<comment type="caution">
    <text evidence="2">The sequence shown here is derived from an EMBL/GenBank/DDBJ whole genome shotgun (WGS) entry which is preliminary data.</text>
</comment>
<gene>
    <name evidence="2" type="ORF">CWS72_04165</name>
</gene>
<dbReference type="SUPFAM" id="SSF56524">
    <property type="entry name" value="Oxidoreductase molybdopterin-binding domain"/>
    <property type="match status" value="1"/>
</dbReference>
<dbReference type="Proteomes" id="UP000233293">
    <property type="component" value="Unassembled WGS sequence"/>
</dbReference>
<dbReference type="Gene3D" id="3.90.420.10">
    <property type="entry name" value="Oxidoreductase, molybdopterin-binding domain"/>
    <property type="match status" value="1"/>
</dbReference>
<reference evidence="3" key="1">
    <citation type="submission" date="2017-12" db="EMBL/GenBank/DDBJ databases">
        <title>Draft genome sequence of Telmatospirillum siberiense 26-4b1T, an acidotolerant peatland alphaproteobacterium potentially involved in sulfur cycling.</title>
        <authorList>
            <person name="Hausmann B."/>
            <person name="Pjevac P."/>
            <person name="Schreck K."/>
            <person name="Herbold C.W."/>
            <person name="Daims H."/>
            <person name="Wagner M."/>
            <person name="Pester M."/>
            <person name="Loy A."/>
        </authorList>
    </citation>
    <scope>NUCLEOTIDE SEQUENCE [LARGE SCALE GENOMIC DNA]</scope>
    <source>
        <strain evidence="3">26-4b1</strain>
    </source>
</reference>
<proteinExistence type="predicted"/>
<accession>A0A2N3PZC7</accession>
<dbReference type="InterPro" id="IPR036374">
    <property type="entry name" value="OxRdtase_Mopterin-bd_sf"/>
</dbReference>
<protein>
    <recommendedName>
        <fullName evidence="1">Oxidoreductase molybdopterin-binding domain-containing protein</fullName>
    </recommendedName>
</protein>
<sequence>MMSSRKGPGDKMAVLGFWTRLAFALIVALLAVPTAGRAADGAVVTVTGLVDKVNRPPFDAFTDGFFAHYGVAFDKAHAFSGRDLARLGMRTIVLSYPNWSKPVTFRGPRLSAVLRAAGARGHKISVQALDGYFAEFPWAFSENDKVILAIEVDGRPLDIGGRGPAWLVFPPALQAGEGKEDDAGLVWGAFHIKIE</sequence>
<evidence type="ECO:0000313" key="3">
    <source>
        <dbReference type="Proteomes" id="UP000233293"/>
    </source>
</evidence>
<dbReference type="Pfam" id="PF00174">
    <property type="entry name" value="Oxidored_molyb"/>
    <property type="match status" value="1"/>
</dbReference>
<feature type="domain" description="Oxidoreductase molybdopterin-binding" evidence="1">
    <location>
        <begin position="102"/>
        <end position="170"/>
    </location>
</feature>
<evidence type="ECO:0000313" key="2">
    <source>
        <dbReference type="EMBL" id="PKU25767.1"/>
    </source>
</evidence>
<dbReference type="EMBL" id="PIUM01000003">
    <property type="protein sequence ID" value="PKU25767.1"/>
    <property type="molecule type" value="Genomic_DNA"/>
</dbReference>
<name>A0A2N3PZC7_9PROT</name>
<keyword evidence="3" id="KW-1185">Reference proteome</keyword>
<dbReference type="AlphaFoldDB" id="A0A2N3PZC7"/>